<dbReference type="AlphaFoldDB" id="A0A545TF97"/>
<dbReference type="Pfam" id="PF08874">
    <property type="entry name" value="DUF1835"/>
    <property type="match status" value="1"/>
</dbReference>
<feature type="domain" description="DUF1835" evidence="1">
    <location>
        <begin position="115"/>
        <end position="219"/>
    </location>
</feature>
<evidence type="ECO:0000259" key="1">
    <source>
        <dbReference type="Pfam" id="PF08874"/>
    </source>
</evidence>
<protein>
    <submittedName>
        <fullName evidence="2">DUF1835 domain-containing protein</fullName>
    </submittedName>
</protein>
<proteinExistence type="predicted"/>
<dbReference type="InterPro" id="IPR014973">
    <property type="entry name" value="DUF1835"/>
</dbReference>
<reference evidence="2 3" key="1">
    <citation type="submission" date="2019-06" db="EMBL/GenBank/DDBJ databases">
        <title>Whole genome sequence for Rhodospirillaceae sp. R148.</title>
        <authorList>
            <person name="Wang G."/>
        </authorList>
    </citation>
    <scope>NUCLEOTIDE SEQUENCE [LARGE SCALE GENOMIC DNA]</scope>
    <source>
        <strain evidence="2 3">R148</strain>
    </source>
</reference>
<dbReference type="OrthoDB" id="127805at2"/>
<dbReference type="RefSeq" id="WP_142898852.1">
    <property type="nucleotide sequence ID" value="NZ_ML660060.1"/>
</dbReference>
<keyword evidence="3" id="KW-1185">Reference proteome</keyword>
<evidence type="ECO:0000313" key="3">
    <source>
        <dbReference type="Proteomes" id="UP000315252"/>
    </source>
</evidence>
<comment type="caution">
    <text evidence="2">The sequence shown here is derived from an EMBL/GenBank/DDBJ whole genome shotgun (WGS) entry which is preliminary data.</text>
</comment>
<sequence>MPEDTTRTEPVLSDDQVRLNIEQQKKRARELQRALKSSAPDALRRAAEFHPKARNHAPEIIAEKYARLSDAQLILARELGVESWPKLVRHIERLNGAREAIAEGAAAPDARSDTIHVRCGSDIRDGLKTAGFAGDFIEFADPYCHGPVPAGDDLPEVRAQFISGAYGLPIEDVRARQSRETAELKEAMTRERIILWFEHDSYDQLILARILALLAEQEHRRRRSSQVELICIDRFPVITRFNGLGQLSPAALRMLWQQRQPVTPQMLKLGTRVWDALRQTSPESLFEIARTGTPALPQMAPALLRHLQELPGLDDGLGLTERLTLKMLAEGPMTGGQLFRKLQLEREPLPYLGDLMYWSFLANLNKAEKPPIKTGTNPKPQLWPDRKIFLTPLGKELVAGRSDFQSHGAVARWVGGVEVSRHAASWRWDRTAQRPVLKQE</sequence>
<name>A0A545TF97_9PROT</name>
<organism evidence="2 3">
    <name type="scientific">Denitrobaculum tricleocarpae</name>
    <dbReference type="NCBI Taxonomy" id="2591009"/>
    <lineage>
        <taxon>Bacteria</taxon>
        <taxon>Pseudomonadati</taxon>
        <taxon>Pseudomonadota</taxon>
        <taxon>Alphaproteobacteria</taxon>
        <taxon>Rhodospirillales</taxon>
        <taxon>Rhodospirillaceae</taxon>
        <taxon>Denitrobaculum</taxon>
    </lineage>
</organism>
<dbReference type="EMBL" id="VHSH01000009">
    <property type="protein sequence ID" value="TQV75865.1"/>
    <property type="molecule type" value="Genomic_DNA"/>
</dbReference>
<accession>A0A545TF97</accession>
<evidence type="ECO:0000313" key="2">
    <source>
        <dbReference type="EMBL" id="TQV75865.1"/>
    </source>
</evidence>
<dbReference type="Proteomes" id="UP000315252">
    <property type="component" value="Unassembled WGS sequence"/>
</dbReference>
<gene>
    <name evidence="2" type="ORF">FKG95_23425</name>
</gene>